<protein>
    <submittedName>
        <fullName evidence="2">DUF262 domain-containing protein</fullName>
    </submittedName>
</protein>
<dbReference type="InterPro" id="IPR004919">
    <property type="entry name" value="GmrSD_N"/>
</dbReference>
<comment type="caution">
    <text evidence="2">The sequence shown here is derived from an EMBL/GenBank/DDBJ whole genome shotgun (WGS) entry which is preliminary data.</text>
</comment>
<dbReference type="Proteomes" id="UP001299608">
    <property type="component" value="Unassembled WGS sequence"/>
</dbReference>
<accession>A0AAW5BSC6</accession>
<dbReference type="EMBL" id="JAKNGE010000021">
    <property type="protein sequence ID" value="MCG4747110.1"/>
    <property type="molecule type" value="Genomic_DNA"/>
</dbReference>
<evidence type="ECO:0000313" key="3">
    <source>
        <dbReference type="Proteomes" id="UP001299608"/>
    </source>
</evidence>
<dbReference type="AlphaFoldDB" id="A0AAW5BSC6"/>
<reference evidence="2" key="1">
    <citation type="submission" date="2022-01" db="EMBL/GenBank/DDBJ databases">
        <title>Collection of gut derived symbiotic bacterial strains cultured from healthy donors.</title>
        <authorList>
            <person name="Lin H."/>
            <person name="Kohout C."/>
            <person name="Waligurski E."/>
            <person name="Pamer E.G."/>
        </authorList>
    </citation>
    <scope>NUCLEOTIDE SEQUENCE</scope>
    <source>
        <strain evidence="2">DFI.6.55</strain>
    </source>
</reference>
<dbReference type="PANTHER" id="PTHR39639:SF1">
    <property type="entry name" value="DUF262 DOMAIN-CONTAINING PROTEIN"/>
    <property type="match status" value="1"/>
</dbReference>
<sequence>MPVKSLRGLLEETERYENELVGIESEDKGEENIDDSPYSPDDVRISQHMYSVYQVHHWIEKGVLTLSPDFQRNMVWDIQRKSLLIESLMLKIPIPAFYFQEDINGDKLVIDGLQRLSTIYSYMEDSFRLKGLQYLENYNGYCYSQLPRKYKTRIEETQMAVNILDSKCHELVKFDVFRRVNTGGVPLNPQEIRNSMATPDTRSLLKQMSESEEFIKATRGRVKDIRMDAQELCLRFIAFWMRYDSHSGQLSHLMALTRMLDRTLLELNQKKKDYHLLLCALFKNSMEKCHALFGEEAFSKEDLNLIINRPLFVSWSVVMATCTLDMETLQSRRNDAIELQHKYFGGGEYYNAITSSTATKKNMELQFEGVRRILEELFYDR</sequence>
<evidence type="ECO:0000313" key="2">
    <source>
        <dbReference type="EMBL" id="MCG4747110.1"/>
    </source>
</evidence>
<gene>
    <name evidence="2" type="ORF">L0N08_16915</name>
</gene>
<dbReference type="RefSeq" id="WP_238053692.1">
    <property type="nucleotide sequence ID" value="NZ_CAXTHN010000013.1"/>
</dbReference>
<name>A0AAW5BSC6_9FIRM</name>
<dbReference type="Pfam" id="PF03235">
    <property type="entry name" value="GmrSD_N"/>
    <property type="match status" value="1"/>
</dbReference>
<organism evidence="2 3">
    <name type="scientific">Enterocloster aldenensis</name>
    <dbReference type="NCBI Taxonomy" id="358742"/>
    <lineage>
        <taxon>Bacteria</taxon>
        <taxon>Bacillati</taxon>
        <taxon>Bacillota</taxon>
        <taxon>Clostridia</taxon>
        <taxon>Lachnospirales</taxon>
        <taxon>Lachnospiraceae</taxon>
        <taxon>Enterocloster</taxon>
    </lineage>
</organism>
<proteinExistence type="predicted"/>
<dbReference type="PANTHER" id="PTHR39639">
    <property type="entry name" value="CHROMOSOME 16, WHOLE GENOME SHOTGUN SEQUENCE"/>
    <property type="match status" value="1"/>
</dbReference>
<feature type="domain" description="GmrSD restriction endonucleases N-terminal" evidence="1">
    <location>
        <begin position="66"/>
        <end position="195"/>
    </location>
</feature>
<evidence type="ECO:0000259" key="1">
    <source>
        <dbReference type="Pfam" id="PF03235"/>
    </source>
</evidence>